<proteinExistence type="predicted"/>
<sequence>MHRPFVHIDEFRLRRVLGQVAQQQPRLRHAHAPDGAGMRGQIQRLAAVRRMGAHQPLQHRLEHLLLLVGVVEEAERAARIHQRVLADHVVDLGLGLVVERVIGSA</sequence>
<gene>
    <name evidence="1" type="primary">tfdA-like</name>
</gene>
<dbReference type="AlphaFoldDB" id="Q9KWR9"/>
<feature type="non-terminal residue" evidence="1">
    <location>
        <position position="105"/>
    </location>
</feature>
<evidence type="ECO:0000313" key="1">
    <source>
        <dbReference type="EMBL" id="BAA96491.1"/>
    </source>
</evidence>
<name>Q9KWR9_9PROT</name>
<dbReference type="EMBL" id="AB025033">
    <property type="protein sequence ID" value="BAA96491.1"/>
    <property type="molecule type" value="Genomic_DNA"/>
</dbReference>
<reference evidence="1" key="1">
    <citation type="submission" date="1999-03" db="EMBL/GenBank/DDBJ databases">
        <title>Alpha proteobacterium RD5-C2 tfdA-like gene.</title>
        <authorList>
            <person name="Itoh K."/>
            <person name="Kanda R."/>
            <person name="Suyama K."/>
            <person name="Yamamoto H."/>
        </authorList>
    </citation>
    <scope>NUCLEOTIDE SEQUENCE</scope>
    <source>
        <strain evidence="1">RD5-C2</strain>
    </source>
</reference>
<protein>
    <submittedName>
        <fullName evidence="1">TfdA-like protein</fullName>
    </submittedName>
</protein>
<accession>Q9KWR9</accession>
<organism evidence="1">
    <name type="scientific">alpha proteobacterium RD5-C2</name>
    <dbReference type="NCBI Taxonomy" id="179270"/>
    <lineage>
        <taxon>Bacteria</taxon>
        <taxon>Pseudomonadati</taxon>
        <taxon>Pseudomonadota</taxon>
        <taxon>Alphaproteobacteria</taxon>
    </lineage>
</organism>